<reference evidence="1 2" key="1">
    <citation type="submission" date="2018-09" db="EMBL/GenBank/DDBJ databases">
        <authorList>
            <person name="Wang F."/>
        </authorList>
    </citation>
    <scope>NUCLEOTIDE SEQUENCE [LARGE SCALE GENOMIC DNA]</scope>
    <source>
        <strain evidence="1 2">PLHSC7-2</strain>
    </source>
</reference>
<reference evidence="1 2" key="2">
    <citation type="submission" date="2019-01" db="EMBL/GenBank/DDBJ databases">
        <title>Motilimonas pumilus sp. nov., isolated from the gut of sea cucumber (Apostichopus japonicus).</title>
        <authorList>
            <person name="Wang F.-Q."/>
            <person name="Ren L.-H."/>
            <person name="Lin Y.-W."/>
            <person name="Sun G.-H."/>
            <person name="Du Z.-J."/>
            <person name="Zhao J.-X."/>
            <person name="Liu X.-J."/>
            <person name="Liu L.-J."/>
        </authorList>
    </citation>
    <scope>NUCLEOTIDE SEQUENCE [LARGE SCALE GENOMIC DNA]</scope>
    <source>
        <strain evidence="1 2">PLHSC7-2</strain>
    </source>
</reference>
<name>A0A418YAV8_9GAMM</name>
<evidence type="ECO:0000313" key="1">
    <source>
        <dbReference type="EMBL" id="RJG40096.1"/>
    </source>
</evidence>
<accession>A0A418YAV8</accession>
<dbReference type="Proteomes" id="UP000283255">
    <property type="component" value="Unassembled WGS sequence"/>
</dbReference>
<keyword evidence="2" id="KW-1185">Reference proteome</keyword>
<proteinExistence type="predicted"/>
<dbReference type="OrthoDB" id="6298102at2"/>
<protein>
    <recommendedName>
        <fullName evidence="3">DUF4178 domain-containing protein</fullName>
    </recommendedName>
</protein>
<gene>
    <name evidence="1" type="ORF">D1Z90_17235</name>
</gene>
<evidence type="ECO:0008006" key="3">
    <source>
        <dbReference type="Google" id="ProtNLM"/>
    </source>
</evidence>
<dbReference type="AlphaFoldDB" id="A0A418YAV8"/>
<evidence type="ECO:0000313" key="2">
    <source>
        <dbReference type="Proteomes" id="UP000283255"/>
    </source>
</evidence>
<dbReference type="RefSeq" id="WP_119912039.1">
    <property type="nucleotide sequence ID" value="NZ_QZCH01000029.1"/>
</dbReference>
<dbReference type="EMBL" id="QZCH01000029">
    <property type="protein sequence ID" value="RJG40096.1"/>
    <property type="molecule type" value="Genomic_DNA"/>
</dbReference>
<comment type="caution">
    <text evidence="1">The sequence shown here is derived from an EMBL/GenBank/DDBJ whole genome shotgun (WGS) entry which is preliminary data.</text>
</comment>
<organism evidence="1 2">
    <name type="scientific">Motilimonas pumila</name>
    <dbReference type="NCBI Taxonomy" id="2303987"/>
    <lineage>
        <taxon>Bacteria</taxon>
        <taxon>Pseudomonadati</taxon>
        <taxon>Pseudomonadota</taxon>
        <taxon>Gammaproteobacteria</taxon>
        <taxon>Alteromonadales</taxon>
        <taxon>Alteromonadales genera incertae sedis</taxon>
        <taxon>Motilimonas</taxon>
    </lineage>
</organism>
<sequence length="214" mass="24743">MSFLKKLFGKPAEKIGRELSHPQALQVGDLLQMSDSFALPEAFRKQQFELLEVQTQEFEFRQQSRLICRGASQQDVFLLLDEKDRDHVGLSVLLRRADVEALFDMDAFAEIFDEPGSANLTPLTQDSPFGPMIANNYVQQDFATQGYFHDQDYRGQKPPAFTDQAHGRQFEYFALFGEQEMRWLEIYVFENGDTDVYLTLKRPVTDIAELWPKS</sequence>